<dbReference type="SMART" id="SM00109">
    <property type="entry name" value="C1"/>
    <property type="match status" value="2"/>
</dbReference>
<gene>
    <name evidence="7" type="ORF">C2S53_017463</name>
</gene>
<dbReference type="SMART" id="SM00249">
    <property type="entry name" value="PHD"/>
    <property type="match status" value="1"/>
</dbReference>
<keyword evidence="3" id="KW-0863">Zinc-finger</keyword>
<dbReference type="Pfam" id="PF03107">
    <property type="entry name" value="C1_2"/>
    <property type="match status" value="3"/>
</dbReference>
<keyword evidence="2" id="KW-0677">Repeat</keyword>
<feature type="domain" description="Phorbol-ester/DAG-type" evidence="5">
    <location>
        <begin position="30"/>
        <end position="81"/>
    </location>
</feature>
<dbReference type="InterPro" id="IPR001965">
    <property type="entry name" value="Znf_PHD"/>
</dbReference>
<accession>A0AAD4IMH3</accession>
<dbReference type="PANTHER" id="PTHR32410">
    <property type="entry name" value="CYSTEINE/HISTIDINE-RICH C1 DOMAIN FAMILY PROTEIN"/>
    <property type="match status" value="1"/>
</dbReference>
<keyword evidence="1" id="KW-0479">Metal-binding</keyword>
<feature type="domain" description="Zinc finger PHD-type" evidence="6">
    <location>
        <begin position="106"/>
        <end position="170"/>
    </location>
</feature>
<dbReference type="GO" id="GO:0008270">
    <property type="term" value="F:zinc ion binding"/>
    <property type="evidence" value="ECO:0007669"/>
    <property type="project" value="UniProtKB-KW"/>
</dbReference>
<dbReference type="EMBL" id="SDAM02029626">
    <property type="protein sequence ID" value="KAH6755205.1"/>
    <property type="molecule type" value="Genomic_DNA"/>
</dbReference>
<organism evidence="7 8">
    <name type="scientific">Perilla frutescens var. hirtella</name>
    <name type="common">Perilla citriodora</name>
    <name type="synonym">Perilla setoyensis</name>
    <dbReference type="NCBI Taxonomy" id="608512"/>
    <lineage>
        <taxon>Eukaryota</taxon>
        <taxon>Viridiplantae</taxon>
        <taxon>Streptophyta</taxon>
        <taxon>Embryophyta</taxon>
        <taxon>Tracheophyta</taxon>
        <taxon>Spermatophyta</taxon>
        <taxon>Magnoliopsida</taxon>
        <taxon>eudicotyledons</taxon>
        <taxon>Gunneridae</taxon>
        <taxon>Pentapetalae</taxon>
        <taxon>asterids</taxon>
        <taxon>lamiids</taxon>
        <taxon>Lamiales</taxon>
        <taxon>Lamiaceae</taxon>
        <taxon>Nepetoideae</taxon>
        <taxon>Elsholtzieae</taxon>
        <taxon>Perilla</taxon>
    </lineage>
</organism>
<keyword evidence="8" id="KW-1185">Reference proteome</keyword>
<reference evidence="7 8" key="1">
    <citation type="journal article" date="2021" name="Nat. Commun.">
        <title>Incipient diploidization of the medicinal plant Perilla within 10,000 years.</title>
        <authorList>
            <person name="Zhang Y."/>
            <person name="Shen Q."/>
            <person name="Leng L."/>
            <person name="Zhang D."/>
            <person name="Chen S."/>
            <person name="Shi Y."/>
            <person name="Ning Z."/>
            <person name="Chen S."/>
        </authorList>
    </citation>
    <scope>NUCLEOTIDE SEQUENCE [LARGE SCALE GENOMIC DNA]</scope>
    <source>
        <strain evidence="8">cv. PC099</strain>
    </source>
</reference>
<protein>
    <recommendedName>
        <fullName evidence="9">Phorbol-ester/DAG-type domain-containing protein</fullName>
    </recommendedName>
</protein>
<keyword evidence="4" id="KW-0862">Zinc</keyword>
<evidence type="ECO:0000256" key="1">
    <source>
        <dbReference type="ARBA" id="ARBA00022723"/>
    </source>
</evidence>
<name>A0AAD4IMH3_PERFH</name>
<evidence type="ECO:0000256" key="2">
    <source>
        <dbReference type="ARBA" id="ARBA00022737"/>
    </source>
</evidence>
<comment type="caution">
    <text evidence="7">The sequence shown here is derived from an EMBL/GenBank/DDBJ whole genome shotgun (WGS) entry which is preliminary data.</text>
</comment>
<dbReference type="Proteomes" id="UP001190926">
    <property type="component" value="Unassembled WGS sequence"/>
</dbReference>
<dbReference type="PANTHER" id="PTHR32410:SF216">
    <property type="entry name" value="PHORBOL-ESTER_DAG-TYPE DOMAIN-CONTAINING PROTEIN"/>
    <property type="match status" value="1"/>
</dbReference>
<evidence type="ECO:0000259" key="5">
    <source>
        <dbReference type="SMART" id="SM00109"/>
    </source>
</evidence>
<dbReference type="InterPro" id="IPR053192">
    <property type="entry name" value="Vacuole_Formation_Reg"/>
</dbReference>
<evidence type="ECO:0000259" key="6">
    <source>
        <dbReference type="SMART" id="SM00249"/>
    </source>
</evidence>
<dbReference type="InterPro" id="IPR004146">
    <property type="entry name" value="DC1"/>
</dbReference>
<sequence>MSCGECKYFLHWACFHLPPELPSHPLHLTIDHTLTLQTPPKLDLTYCRICRSHTNGLFYKCTECSFKADIKCASLPDIIKHASHPQYHLKLLTTEITNESSYWERLCVACGRDTIFDVCYRCDICKIIMHASCVLLPATVTNPVWDKHPLPLTSDASINHPSGFYCDICEQEMNPKRSMYHCRHCDFSLHPRCFPNASGEYRNIKFGQRYTTAAHHHPLAYQLLSTKLRCDVCGKRKYHGSRGFQCHSHKCEFFMCFAPCGKRLLDSMQVVD</sequence>
<proteinExistence type="predicted"/>
<evidence type="ECO:0000256" key="3">
    <source>
        <dbReference type="ARBA" id="ARBA00022771"/>
    </source>
</evidence>
<dbReference type="Gene3D" id="3.30.60.20">
    <property type="match status" value="1"/>
</dbReference>
<dbReference type="InterPro" id="IPR046349">
    <property type="entry name" value="C1-like_sf"/>
</dbReference>
<evidence type="ECO:0000313" key="7">
    <source>
        <dbReference type="EMBL" id="KAH6755205.1"/>
    </source>
</evidence>
<dbReference type="AlphaFoldDB" id="A0AAD4IMH3"/>
<evidence type="ECO:0008006" key="9">
    <source>
        <dbReference type="Google" id="ProtNLM"/>
    </source>
</evidence>
<evidence type="ECO:0000313" key="8">
    <source>
        <dbReference type="Proteomes" id="UP001190926"/>
    </source>
</evidence>
<evidence type="ECO:0000256" key="4">
    <source>
        <dbReference type="ARBA" id="ARBA00022833"/>
    </source>
</evidence>
<feature type="domain" description="Phorbol-ester/DAG-type" evidence="5">
    <location>
        <begin position="143"/>
        <end position="198"/>
    </location>
</feature>
<dbReference type="InterPro" id="IPR002219">
    <property type="entry name" value="PKC_DAG/PE"/>
</dbReference>
<dbReference type="SUPFAM" id="SSF57889">
    <property type="entry name" value="Cysteine-rich domain"/>
    <property type="match status" value="2"/>
</dbReference>